<dbReference type="InterPro" id="IPR001296">
    <property type="entry name" value="Glyco_trans_1"/>
</dbReference>
<dbReference type="AlphaFoldDB" id="A0A060C4V7"/>
<dbReference type="GO" id="GO:0016757">
    <property type="term" value="F:glycosyltransferase activity"/>
    <property type="evidence" value="ECO:0007669"/>
    <property type="project" value="InterPro"/>
</dbReference>
<name>A0A060C4V7_9CHLR</name>
<keyword evidence="1" id="KW-0808">Transferase</keyword>
<evidence type="ECO:0000259" key="2">
    <source>
        <dbReference type="Pfam" id="PF00534"/>
    </source>
</evidence>
<evidence type="ECO:0000256" key="1">
    <source>
        <dbReference type="ARBA" id="ARBA00022679"/>
    </source>
</evidence>
<organism evidence="3">
    <name type="scientific">uncultured Chloroflexus sp</name>
    <dbReference type="NCBI Taxonomy" id="214040"/>
    <lineage>
        <taxon>Bacteria</taxon>
        <taxon>Bacillati</taxon>
        <taxon>Chloroflexota</taxon>
        <taxon>Chloroflexia</taxon>
        <taxon>Chloroflexales</taxon>
        <taxon>Chloroflexineae</taxon>
        <taxon>Chloroflexaceae</taxon>
        <taxon>Chloroflexus</taxon>
        <taxon>environmental samples</taxon>
    </lineage>
</organism>
<sequence>AEWVDARFSPATTPAQRAEVAALRRARALPERFWFYLGTLEPRKNLAVLLDAFAHWRQSAPCAAPLPHLVLAGGKGWYYDTIFAQVAELGLTEWVHFPGFVPDEELPQWYRAAELFIYPSRYEGFGLPVVEAMACGTPVI</sequence>
<feature type="domain" description="Glycosyl transferase family 1" evidence="2">
    <location>
        <begin position="31"/>
        <end position="140"/>
    </location>
</feature>
<accession>A0A060C4V7</accession>
<reference evidence="3" key="1">
    <citation type="journal article" date="2013" name="Environ. Microbiol.">
        <title>Seasonally variable intestinal metagenomes of the red palm weevil (Rhynchophorus ferrugineus).</title>
        <authorList>
            <person name="Jia S."/>
            <person name="Zhang X."/>
            <person name="Zhang G."/>
            <person name="Yin A."/>
            <person name="Zhang S."/>
            <person name="Li F."/>
            <person name="Wang L."/>
            <person name="Zhao D."/>
            <person name="Yun Q."/>
            <person name="Tala"/>
            <person name="Wang J."/>
            <person name="Sun G."/>
            <person name="Baabdullah M."/>
            <person name="Yu X."/>
            <person name="Hu S."/>
            <person name="Al-Mssallem I.S."/>
            <person name="Yu J."/>
        </authorList>
    </citation>
    <scope>NUCLEOTIDE SEQUENCE</scope>
</reference>
<dbReference type="Pfam" id="PF00534">
    <property type="entry name" value="Glycos_transf_1"/>
    <property type="match status" value="1"/>
</dbReference>
<dbReference type="PANTHER" id="PTHR46401:SF2">
    <property type="entry name" value="GLYCOSYLTRANSFERASE WBBK-RELATED"/>
    <property type="match status" value="1"/>
</dbReference>
<dbReference type="PANTHER" id="PTHR46401">
    <property type="entry name" value="GLYCOSYLTRANSFERASE WBBK-RELATED"/>
    <property type="match status" value="1"/>
</dbReference>
<proteinExistence type="predicted"/>
<feature type="non-terminal residue" evidence="3">
    <location>
        <position position="1"/>
    </location>
</feature>
<dbReference type="EMBL" id="KF122960">
    <property type="protein sequence ID" value="AIA90259.1"/>
    <property type="molecule type" value="Genomic_DNA"/>
</dbReference>
<dbReference type="Gene3D" id="3.40.50.2000">
    <property type="entry name" value="Glycogen Phosphorylase B"/>
    <property type="match status" value="1"/>
</dbReference>
<protein>
    <submittedName>
        <fullName evidence="3">Glycos_transf_1</fullName>
    </submittedName>
</protein>
<dbReference type="SUPFAM" id="SSF53756">
    <property type="entry name" value="UDP-Glycosyltransferase/glycogen phosphorylase"/>
    <property type="match status" value="1"/>
</dbReference>
<dbReference type="GO" id="GO:0009103">
    <property type="term" value="P:lipopolysaccharide biosynthetic process"/>
    <property type="evidence" value="ECO:0007669"/>
    <property type="project" value="TreeGrafter"/>
</dbReference>
<evidence type="ECO:0000313" key="3">
    <source>
        <dbReference type="EMBL" id="AIA90259.1"/>
    </source>
</evidence>
<feature type="non-terminal residue" evidence="3">
    <location>
        <position position="140"/>
    </location>
</feature>
<dbReference type="CDD" id="cd03809">
    <property type="entry name" value="GT4_MtfB-like"/>
    <property type="match status" value="1"/>
</dbReference>